<organism evidence="2 3">
    <name type="scientific">Plectosphaerella cucumerina</name>
    <dbReference type="NCBI Taxonomy" id="40658"/>
    <lineage>
        <taxon>Eukaryota</taxon>
        <taxon>Fungi</taxon>
        <taxon>Dikarya</taxon>
        <taxon>Ascomycota</taxon>
        <taxon>Pezizomycotina</taxon>
        <taxon>Sordariomycetes</taxon>
        <taxon>Hypocreomycetidae</taxon>
        <taxon>Glomerellales</taxon>
        <taxon>Plectosphaerellaceae</taxon>
        <taxon>Plectosphaerella</taxon>
    </lineage>
</organism>
<feature type="compositionally biased region" description="Polar residues" evidence="1">
    <location>
        <begin position="127"/>
        <end position="136"/>
    </location>
</feature>
<proteinExistence type="predicted"/>
<keyword evidence="3" id="KW-1185">Reference proteome</keyword>
<feature type="non-terminal residue" evidence="2">
    <location>
        <position position="1"/>
    </location>
</feature>
<gene>
    <name evidence="2" type="ORF">B0T11DRAFT_242740</name>
</gene>
<dbReference type="EMBL" id="JAGPXD010000003">
    <property type="protein sequence ID" value="KAH7363635.1"/>
    <property type="molecule type" value="Genomic_DNA"/>
</dbReference>
<protein>
    <submittedName>
        <fullName evidence="2">Uncharacterized protein</fullName>
    </submittedName>
</protein>
<evidence type="ECO:0000313" key="3">
    <source>
        <dbReference type="Proteomes" id="UP000813385"/>
    </source>
</evidence>
<evidence type="ECO:0000256" key="1">
    <source>
        <dbReference type="SAM" id="MobiDB-lite"/>
    </source>
</evidence>
<evidence type="ECO:0000313" key="2">
    <source>
        <dbReference type="EMBL" id="KAH7363635.1"/>
    </source>
</evidence>
<feature type="region of interest" description="Disordered" evidence="1">
    <location>
        <begin position="118"/>
        <end position="149"/>
    </location>
</feature>
<accession>A0A8K0THA9</accession>
<reference evidence="2" key="1">
    <citation type="journal article" date="2021" name="Nat. Commun.">
        <title>Genetic determinants of endophytism in the Arabidopsis root mycobiome.</title>
        <authorList>
            <person name="Mesny F."/>
            <person name="Miyauchi S."/>
            <person name="Thiergart T."/>
            <person name="Pickel B."/>
            <person name="Atanasova L."/>
            <person name="Karlsson M."/>
            <person name="Huettel B."/>
            <person name="Barry K.W."/>
            <person name="Haridas S."/>
            <person name="Chen C."/>
            <person name="Bauer D."/>
            <person name="Andreopoulos W."/>
            <person name="Pangilinan J."/>
            <person name="LaButti K."/>
            <person name="Riley R."/>
            <person name="Lipzen A."/>
            <person name="Clum A."/>
            <person name="Drula E."/>
            <person name="Henrissat B."/>
            <person name="Kohler A."/>
            <person name="Grigoriev I.V."/>
            <person name="Martin F.M."/>
            <person name="Hacquard S."/>
        </authorList>
    </citation>
    <scope>NUCLEOTIDE SEQUENCE</scope>
    <source>
        <strain evidence="2">MPI-CAGE-AT-0016</strain>
    </source>
</reference>
<dbReference type="AlphaFoldDB" id="A0A8K0THA9"/>
<sequence length="194" mass="21160">MVPVLATDKTQDGPTSIKEATRRNISSLLKKCEEYSKLGDIEVALYISFPKQEGFVSYESTDLSWRGAIEAKVSALVTRSSATLADNEQRTQAPPTLHLKGPLAKSIGHKVTGFYFEQKRGRKNKNKAGTSRQPAAQTKPGAPTRLVTPPVRTCRTAGKGAAGDRSALRFPAFPPMPDPRIPCLVEWARQVQVA</sequence>
<dbReference type="Proteomes" id="UP000813385">
    <property type="component" value="Unassembled WGS sequence"/>
</dbReference>
<name>A0A8K0THA9_9PEZI</name>
<comment type="caution">
    <text evidence="2">The sequence shown here is derived from an EMBL/GenBank/DDBJ whole genome shotgun (WGS) entry which is preliminary data.</text>
</comment>
<dbReference type="OrthoDB" id="4792602at2759"/>